<reference evidence="4 5" key="1">
    <citation type="submission" date="2023-05" db="EMBL/GenBank/DDBJ databases">
        <title>B98-5 Cell Line De Novo Hybrid Assembly: An Optical Mapping Approach.</title>
        <authorList>
            <person name="Kananen K."/>
            <person name="Auerbach J.A."/>
            <person name="Kautto E."/>
            <person name="Blachly J.S."/>
        </authorList>
    </citation>
    <scope>NUCLEOTIDE SEQUENCE [LARGE SCALE GENOMIC DNA]</scope>
    <source>
        <strain evidence="4">B95-8</strain>
        <tissue evidence="4">Cell line</tissue>
    </source>
</reference>
<name>A0ABQ9VBW8_SAGOE</name>
<evidence type="ECO:0000256" key="1">
    <source>
        <dbReference type="ARBA" id="ARBA00022448"/>
    </source>
</evidence>
<keyword evidence="5" id="KW-1185">Reference proteome</keyword>
<evidence type="ECO:0000313" key="5">
    <source>
        <dbReference type="Proteomes" id="UP001266305"/>
    </source>
</evidence>
<gene>
    <name evidence="4" type="ORF">P7K49_016089</name>
</gene>
<keyword evidence="2 3" id="KW-0406">Ion transport</keyword>
<comment type="caution">
    <text evidence="4">The sequence shown here is derived from an EMBL/GenBank/DDBJ whole genome shotgun (WGS) entry which is preliminary data.</text>
</comment>
<comment type="similarity">
    <text evidence="3">Belongs to the V-ATPase proteolipid subunit family.</text>
</comment>
<proteinExistence type="inferred from homology"/>
<dbReference type="InterPro" id="IPR000245">
    <property type="entry name" value="ATPase_proteolipid_csu"/>
</dbReference>
<dbReference type="InterPro" id="IPR035921">
    <property type="entry name" value="F/V-ATP_Csub_sf"/>
</dbReference>
<evidence type="ECO:0000313" key="4">
    <source>
        <dbReference type="EMBL" id="KAK2106575.1"/>
    </source>
</evidence>
<comment type="function">
    <text evidence="3">Proton-conducting pore forming of the V0 complex of vacuolar(H+)-ATPase (V-ATPase), a multisubunit enzyme composed of a peripheral complex (V1) that hydrolyzes ATP and a membrane integral complex (V0) that translocates protons. V-ATPase is responsible for acidifying and maintaining the pH of intracellular compartments and in some cell types, is targeted to the plasma membrane, where it is responsible for acidifying the extracellular environment.</text>
</comment>
<dbReference type="Gene3D" id="1.20.120.610">
    <property type="entry name" value="lithium bound rotor ring of v- atpase"/>
    <property type="match status" value="1"/>
</dbReference>
<dbReference type="PRINTS" id="PR00122">
    <property type="entry name" value="VACATPASE"/>
</dbReference>
<comment type="subunit">
    <text evidence="3">V-ATPase is a heteromultimeric enzyme made up of two complexes: the ATP-hydrolytic V1 complex and the proton translocation V0 complex. The V1 complex consists of three catalytic AB heterodimers that form a heterohexamer, three peripheral stalks each consisting of EG heterodimers, one central rotor including subunits D and F, and the regulatory subunits C and H. The proton translocation complex V0 consists of the proton transport subunit a, a ring of proteolipid subunits c9c'', rotary subunit d, subunits e and f, and the accessory subunits.</text>
</comment>
<evidence type="ECO:0000256" key="3">
    <source>
        <dbReference type="RuleBase" id="RU363060"/>
    </source>
</evidence>
<protein>
    <submittedName>
        <fullName evidence="4">Uncharacterized protein</fullName>
    </submittedName>
</protein>
<sequence>MAVLPEDFLPLAGCLLRLLAACENLRVALTAVQKLFPQVSGPTLEQHCIVVLALMWPELIMKSGAPAVMAGIITIYNLVVEVLIITNSLNDYISLYGNLLQLRAGRSGAAASCAISIVGDTVLPRARAICGPDPDPHLHCMVSLPPFSPQSSLL</sequence>
<accession>A0ABQ9VBW8</accession>
<organism evidence="4 5">
    <name type="scientific">Saguinus oedipus</name>
    <name type="common">Cotton-top tamarin</name>
    <name type="synonym">Oedipomidas oedipus</name>
    <dbReference type="NCBI Taxonomy" id="9490"/>
    <lineage>
        <taxon>Eukaryota</taxon>
        <taxon>Metazoa</taxon>
        <taxon>Chordata</taxon>
        <taxon>Craniata</taxon>
        <taxon>Vertebrata</taxon>
        <taxon>Euteleostomi</taxon>
        <taxon>Mammalia</taxon>
        <taxon>Eutheria</taxon>
        <taxon>Euarchontoglires</taxon>
        <taxon>Primates</taxon>
        <taxon>Haplorrhini</taxon>
        <taxon>Platyrrhini</taxon>
        <taxon>Cebidae</taxon>
        <taxon>Callitrichinae</taxon>
        <taxon>Saguinus</taxon>
    </lineage>
</organism>
<evidence type="ECO:0000256" key="2">
    <source>
        <dbReference type="ARBA" id="ARBA00023065"/>
    </source>
</evidence>
<dbReference type="Proteomes" id="UP001266305">
    <property type="component" value="Unassembled WGS sequence"/>
</dbReference>
<dbReference type="EMBL" id="JASSZA010000007">
    <property type="protein sequence ID" value="KAK2106575.1"/>
    <property type="molecule type" value="Genomic_DNA"/>
</dbReference>
<keyword evidence="1 3" id="KW-0813">Transport</keyword>